<dbReference type="WBParaSite" id="nOo.2.0.1.t11928-RA">
    <property type="protein sequence ID" value="nOo.2.0.1.t11928-RA"/>
    <property type="gene ID" value="nOo.2.0.1.g11928"/>
</dbReference>
<evidence type="ECO:0000313" key="1">
    <source>
        <dbReference type="EMBL" id="VDM97514.1"/>
    </source>
</evidence>
<reference evidence="4" key="1">
    <citation type="submission" date="2016-06" db="UniProtKB">
        <authorList>
            <consortium name="WormBaseParasite"/>
        </authorList>
    </citation>
    <scope>IDENTIFICATION</scope>
</reference>
<name>A0A182EUU4_ONCOC</name>
<keyword evidence="3" id="KW-1185">Reference proteome</keyword>
<sequence length="52" mass="6024">VLPFPLGKFRQLCDLSFLASWLSMLFRKVQKRLRSIRAQSNRLAQPKPNGPL</sequence>
<proteinExistence type="predicted"/>
<protein>
    <submittedName>
        <fullName evidence="4">Transposase</fullName>
    </submittedName>
</protein>
<dbReference type="EMBL" id="UYRW01019687">
    <property type="protein sequence ID" value="VDN06130.1"/>
    <property type="molecule type" value="Genomic_DNA"/>
</dbReference>
<accession>A0A182EUU4</accession>
<organism evidence="4">
    <name type="scientific">Onchocerca ochengi</name>
    <name type="common">Filarial nematode worm</name>
    <dbReference type="NCBI Taxonomy" id="42157"/>
    <lineage>
        <taxon>Eukaryota</taxon>
        <taxon>Metazoa</taxon>
        <taxon>Ecdysozoa</taxon>
        <taxon>Nematoda</taxon>
        <taxon>Chromadorea</taxon>
        <taxon>Rhabditida</taxon>
        <taxon>Spirurina</taxon>
        <taxon>Spiruromorpha</taxon>
        <taxon>Filarioidea</taxon>
        <taxon>Onchocercidae</taxon>
        <taxon>Onchocerca</taxon>
    </lineage>
</organism>
<dbReference type="Proteomes" id="UP000271087">
    <property type="component" value="Unassembled WGS sequence"/>
</dbReference>
<reference evidence="1 3" key="2">
    <citation type="submission" date="2018-08" db="EMBL/GenBank/DDBJ databases">
        <authorList>
            <person name="Laetsch R D."/>
            <person name="Stevens L."/>
            <person name="Kumar S."/>
            <person name="Blaxter L. M."/>
        </authorList>
    </citation>
    <scope>NUCLEOTIDE SEQUENCE [LARGE SCALE GENOMIC DNA]</scope>
</reference>
<gene>
    <name evidence="1" type="ORF">NOO_LOCUS11928</name>
    <name evidence="2" type="ORF">NOO_LOCUS13842</name>
</gene>
<evidence type="ECO:0000313" key="3">
    <source>
        <dbReference type="Proteomes" id="UP000271087"/>
    </source>
</evidence>
<evidence type="ECO:0000313" key="2">
    <source>
        <dbReference type="EMBL" id="VDN06130.1"/>
    </source>
</evidence>
<dbReference type="EMBL" id="UYRW01009148">
    <property type="protein sequence ID" value="VDM97514.1"/>
    <property type="molecule type" value="Genomic_DNA"/>
</dbReference>
<dbReference type="AlphaFoldDB" id="A0A182EUU4"/>
<evidence type="ECO:0000313" key="4">
    <source>
        <dbReference type="WBParaSite" id="nOo.2.0.1.t11928-RA"/>
    </source>
</evidence>